<evidence type="ECO:0008006" key="5">
    <source>
        <dbReference type="Google" id="ProtNLM"/>
    </source>
</evidence>
<dbReference type="Proteomes" id="UP000253034">
    <property type="component" value="Unassembled WGS sequence"/>
</dbReference>
<sequence>MDYKDNKDKKQSQEEIHPSLRSGTHDSRKIPVWFIQTRNIIYYVLGIIEILLGFRLVFKLLGASTKSSFVTFLYSSSQALISPFTGIFGTFTGDGAGPFVLEPSTIVAMIVYAVAAQGLISLFKIKAVSDIH</sequence>
<reference evidence="3 4" key="1">
    <citation type="submission" date="2018-07" db="EMBL/GenBank/DDBJ databases">
        <title>Genomic Encyclopedia of Type Strains, Phase IV (KMG-IV): sequencing the most valuable type-strain genomes for metagenomic binning, comparative biology and taxonomic classification.</title>
        <authorList>
            <person name="Goeker M."/>
        </authorList>
    </citation>
    <scope>NUCLEOTIDE SEQUENCE [LARGE SCALE GENOMIC DNA]</scope>
    <source>
        <strain evidence="3 4">DSM 27016</strain>
    </source>
</reference>
<name>A0A369ALW4_9FIRM</name>
<evidence type="ECO:0000256" key="1">
    <source>
        <dbReference type="SAM" id="MobiDB-lite"/>
    </source>
</evidence>
<feature type="transmembrane region" description="Helical" evidence="2">
    <location>
        <begin position="70"/>
        <end position="91"/>
    </location>
</feature>
<evidence type="ECO:0000256" key="2">
    <source>
        <dbReference type="SAM" id="Phobius"/>
    </source>
</evidence>
<dbReference type="AlphaFoldDB" id="A0A369ALW4"/>
<dbReference type="RefSeq" id="WP_242987726.1">
    <property type="nucleotide sequence ID" value="NZ_QPJT01000030.1"/>
</dbReference>
<comment type="caution">
    <text evidence="3">The sequence shown here is derived from an EMBL/GenBank/DDBJ whole genome shotgun (WGS) entry which is preliminary data.</text>
</comment>
<feature type="transmembrane region" description="Helical" evidence="2">
    <location>
        <begin position="40"/>
        <end position="58"/>
    </location>
</feature>
<keyword evidence="2" id="KW-0812">Transmembrane</keyword>
<feature type="transmembrane region" description="Helical" evidence="2">
    <location>
        <begin position="103"/>
        <end position="123"/>
    </location>
</feature>
<protein>
    <recommendedName>
        <fullName evidence="5">YGGT family protein</fullName>
    </recommendedName>
</protein>
<feature type="region of interest" description="Disordered" evidence="1">
    <location>
        <begin position="1"/>
        <end position="24"/>
    </location>
</feature>
<organism evidence="3 4">
    <name type="scientific">Anaerobacterium chartisolvens</name>
    <dbReference type="NCBI Taxonomy" id="1297424"/>
    <lineage>
        <taxon>Bacteria</taxon>
        <taxon>Bacillati</taxon>
        <taxon>Bacillota</taxon>
        <taxon>Clostridia</taxon>
        <taxon>Eubacteriales</taxon>
        <taxon>Oscillospiraceae</taxon>
        <taxon>Anaerobacterium</taxon>
    </lineage>
</organism>
<keyword evidence="2" id="KW-1133">Transmembrane helix</keyword>
<keyword evidence="4" id="KW-1185">Reference proteome</keyword>
<accession>A0A369ALW4</accession>
<gene>
    <name evidence="3" type="ORF">DFR58_13038</name>
</gene>
<evidence type="ECO:0000313" key="3">
    <source>
        <dbReference type="EMBL" id="RCX10372.1"/>
    </source>
</evidence>
<proteinExistence type="predicted"/>
<keyword evidence="2" id="KW-0472">Membrane</keyword>
<dbReference type="EMBL" id="QPJT01000030">
    <property type="protein sequence ID" value="RCX10372.1"/>
    <property type="molecule type" value="Genomic_DNA"/>
</dbReference>
<evidence type="ECO:0000313" key="4">
    <source>
        <dbReference type="Proteomes" id="UP000253034"/>
    </source>
</evidence>